<sequence>MTTELLIYFIVLALLSEIVGTVGGFGSSMLFVPIAGYFLDFHSVLGVTAIYHLSSNISKIYFFREGFDKKLVINMGITSVLFVILGAFLSKYISSTILEFILAFFLITLSLLLLFFRNKRLAPTTLNAVLGGTFSGFVAGLLGTGGAIRGVVLASYGLKTNVFIATSALIDLGIDASRSVVYSLNGFVHKDDLYLIPILLIVSITGTFIGKKIVILLTEKQFQTSVLFLILITGLVTLYKTLPELNI</sequence>
<evidence type="ECO:0000256" key="5">
    <source>
        <dbReference type="ARBA" id="ARBA00022692"/>
    </source>
</evidence>
<dbReference type="STRING" id="415425.SAMN05444363_2982"/>
<evidence type="ECO:0000256" key="6">
    <source>
        <dbReference type="ARBA" id="ARBA00022989"/>
    </source>
</evidence>
<dbReference type="PANTHER" id="PTHR30269:SF37">
    <property type="entry name" value="MEMBRANE TRANSPORTER PROTEIN"/>
    <property type="match status" value="1"/>
</dbReference>
<dbReference type="RefSeq" id="WP_073312270.1">
    <property type="nucleotide sequence ID" value="NZ_FQZI01000008.1"/>
</dbReference>
<evidence type="ECO:0000256" key="3">
    <source>
        <dbReference type="ARBA" id="ARBA00022448"/>
    </source>
</evidence>
<evidence type="ECO:0000256" key="8">
    <source>
        <dbReference type="RuleBase" id="RU363041"/>
    </source>
</evidence>
<evidence type="ECO:0000256" key="2">
    <source>
        <dbReference type="ARBA" id="ARBA00009142"/>
    </source>
</evidence>
<evidence type="ECO:0000256" key="1">
    <source>
        <dbReference type="ARBA" id="ARBA00004651"/>
    </source>
</evidence>
<feature type="transmembrane region" description="Helical" evidence="8">
    <location>
        <begin position="96"/>
        <end position="116"/>
    </location>
</feature>
<dbReference type="GO" id="GO:0005886">
    <property type="term" value="C:plasma membrane"/>
    <property type="evidence" value="ECO:0007669"/>
    <property type="project" value="UniProtKB-SubCell"/>
</dbReference>
<protein>
    <recommendedName>
        <fullName evidence="8">Probable membrane transporter protein</fullName>
    </recommendedName>
</protein>
<feature type="transmembrane region" description="Helical" evidence="8">
    <location>
        <begin position="128"/>
        <end position="148"/>
    </location>
</feature>
<comment type="subcellular location">
    <subcellularLocation>
        <location evidence="1 8">Cell membrane</location>
        <topology evidence="1 8">Multi-pass membrane protein</topology>
    </subcellularLocation>
</comment>
<feature type="transmembrane region" description="Helical" evidence="8">
    <location>
        <begin position="193"/>
        <end position="210"/>
    </location>
</feature>
<dbReference type="AlphaFoldDB" id="A0A1M6HD84"/>
<evidence type="ECO:0000313" key="9">
    <source>
        <dbReference type="EMBL" id="SHJ20172.1"/>
    </source>
</evidence>
<reference evidence="10" key="1">
    <citation type="submission" date="2016-11" db="EMBL/GenBank/DDBJ databases">
        <authorList>
            <person name="Varghese N."/>
            <person name="Submissions S."/>
        </authorList>
    </citation>
    <scope>NUCLEOTIDE SEQUENCE [LARGE SCALE GENOMIC DNA]</scope>
    <source>
        <strain evidence="10">DSM 18829</strain>
    </source>
</reference>
<keyword evidence="10" id="KW-1185">Reference proteome</keyword>
<dbReference type="InterPro" id="IPR052017">
    <property type="entry name" value="TSUP"/>
</dbReference>
<evidence type="ECO:0000313" key="10">
    <source>
        <dbReference type="Proteomes" id="UP000184488"/>
    </source>
</evidence>
<feature type="transmembrane region" description="Helical" evidence="8">
    <location>
        <begin position="222"/>
        <end position="242"/>
    </location>
</feature>
<comment type="similarity">
    <text evidence="2 8">Belongs to the 4-toluene sulfonate uptake permease (TSUP) (TC 2.A.102) family.</text>
</comment>
<keyword evidence="6 8" id="KW-1133">Transmembrane helix</keyword>
<proteinExistence type="inferred from homology"/>
<gene>
    <name evidence="9" type="ORF">SAMN05444363_2982</name>
</gene>
<organism evidence="9 10">
    <name type="scientific">Flavobacterium terrae</name>
    <dbReference type="NCBI Taxonomy" id="415425"/>
    <lineage>
        <taxon>Bacteria</taxon>
        <taxon>Pseudomonadati</taxon>
        <taxon>Bacteroidota</taxon>
        <taxon>Flavobacteriia</taxon>
        <taxon>Flavobacteriales</taxon>
        <taxon>Flavobacteriaceae</taxon>
        <taxon>Flavobacterium</taxon>
    </lineage>
</organism>
<accession>A0A1M6HD84</accession>
<name>A0A1M6HD84_9FLAO</name>
<keyword evidence="4 8" id="KW-1003">Cell membrane</keyword>
<dbReference type="Proteomes" id="UP000184488">
    <property type="component" value="Unassembled WGS sequence"/>
</dbReference>
<dbReference type="EMBL" id="FQZI01000008">
    <property type="protein sequence ID" value="SHJ20172.1"/>
    <property type="molecule type" value="Genomic_DNA"/>
</dbReference>
<dbReference type="Pfam" id="PF01925">
    <property type="entry name" value="TauE"/>
    <property type="match status" value="1"/>
</dbReference>
<keyword evidence="7 8" id="KW-0472">Membrane</keyword>
<dbReference type="OrthoDB" id="677436at2"/>
<feature type="transmembrane region" description="Helical" evidence="8">
    <location>
        <begin position="30"/>
        <end position="51"/>
    </location>
</feature>
<evidence type="ECO:0000256" key="4">
    <source>
        <dbReference type="ARBA" id="ARBA00022475"/>
    </source>
</evidence>
<dbReference type="PANTHER" id="PTHR30269">
    <property type="entry name" value="TRANSMEMBRANE PROTEIN YFCA"/>
    <property type="match status" value="1"/>
</dbReference>
<evidence type="ECO:0000256" key="7">
    <source>
        <dbReference type="ARBA" id="ARBA00023136"/>
    </source>
</evidence>
<keyword evidence="3" id="KW-0813">Transport</keyword>
<dbReference type="InterPro" id="IPR002781">
    <property type="entry name" value="TM_pro_TauE-like"/>
</dbReference>
<feature type="transmembrane region" description="Helical" evidence="8">
    <location>
        <begin position="71"/>
        <end position="90"/>
    </location>
</feature>
<keyword evidence="5 8" id="KW-0812">Transmembrane</keyword>